<name>A0A388LUF8_CHABU</name>
<evidence type="ECO:0000259" key="4">
    <source>
        <dbReference type="PROSITE" id="PS50158"/>
    </source>
</evidence>
<feature type="region of interest" description="Disordered" evidence="3">
    <location>
        <begin position="33"/>
        <end position="53"/>
    </location>
</feature>
<dbReference type="InterPro" id="IPR036875">
    <property type="entry name" value="Znf_CCHC_sf"/>
</dbReference>
<gene>
    <name evidence="5" type="ORF">CBR_g40766</name>
</gene>
<keyword evidence="1" id="KW-0862">Zinc</keyword>
<reference evidence="5 6" key="1">
    <citation type="journal article" date="2018" name="Cell">
        <title>The Chara Genome: Secondary Complexity and Implications for Plant Terrestrialization.</title>
        <authorList>
            <person name="Nishiyama T."/>
            <person name="Sakayama H."/>
            <person name="Vries J.D."/>
            <person name="Buschmann H."/>
            <person name="Saint-Marcoux D."/>
            <person name="Ullrich K.K."/>
            <person name="Haas F.B."/>
            <person name="Vanderstraeten L."/>
            <person name="Becker D."/>
            <person name="Lang D."/>
            <person name="Vosolsobe S."/>
            <person name="Rombauts S."/>
            <person name="Wilhelmsson P.K.I."/>
            <person name="Janitza P."/>
            <person name="Kern R."/>
            <person name="Heyl A."/>
            <person name="Rumpler F."/>
            <person name="Villalobos L.I.A.C."/>
            <person name="Clay J.M."/>
            <person name="Skokan R."/>
            <person name="Toyoda A."/>
            <person name="Suzuki Y."/>
            <person name="Kagoshima H."/>
            <person name="Schijlen E."/>
            <person name="Tajeshwar N."/>
            <person name="Catarino B."/>
            <person name="Hetherington A.J."/>
            <person name="Saltykova A."/>
            <person name="Bonnot C."/>
            <person name="Breuninger H."/>
            <person name="Symeonidi A."/>
            <person name="Radhakrishnan G.V."/>
            <person name="Van Nieuwerburgh F."/>
            <person name="Deforce D."/>
            <person name="Chang C."/>
            <person name="Karol K.G."/>
            <person name="Hedrich R."/>
            <person name="Ulvskov P."/>
            <person name="Glockner G."/>
            <person name="Delwiche C.F."/>
            <person name="Petrasek J."/>
            <person name="Van de Peer Y."/>
            <person name="Friml J."/>
            <person name="Beilby M."/>
            <person name="Dolan L."/>
            <person name="Kohara Y."/>
            <person name="Sugano S."/>
            <person name="Fujiyama A."/>
            <person name="Delaux P.-M."/>
            <person name="Quint M."/>
            <person name="TheiBen G."/>
            <person name="Hagemann M."/>
            <person name="Harholt J."/>
            <person name="Dunand C."/>
            <person name="Zachgo S."/>
            <person name="Langdale J."/>
            <person name="Maumus F."/>
            <person name="Straeten D.V.D."/>
            <person name="Gould S.B."/>
            <person name="Rensing S.A."/>
        </authorList>
    </citation>
    <scope>NUCLEOTIDE SEQUENCE [LARGE SCALE GENOMIC DNA]</scope>
    <source>
        <strain evidence="5 6">S276</strain>
    </source>
</reference>
<dbReference type="PROSITE" id="PS50158">
    <property type="entry name" value="ZF_CCHC"/>
    <property type="match status" value="1"/>
</dbReference>
<keyword evidence="6" id="KW-1185">Reference proteome</keyword>
<evidence type="ECO:0000313" key="6">
    <source>
        <dbReference type="Proteomes" id="UP000265515"/>
    </source>
</evidence>
<dbReference type="Pfam" id="PF00098">
    <property type="entry name" value="zf-CCHC"/>
    <property type="match status" value="1"/>
</dbReference>
<feature type="coiled-coil region" evidence="2">
    <location>
        <begin position="73"/>
        <end position="107"/>
    </location>
</feature>
<dbReference type="SMART" id="SM00343">
    <property type="entry name" value="ZnF_C2HC"/>
    <property type="match status" value="1"/>
</dbReference>
<dbReference type="SUPFAM" id="SSF57756">
    <property type="entry name" value="Retrovirus zinc finger-like domains"/>
    <property type="match status" value="1"/>
</dbReference>
<dbReference type="AlphaFoldDB" id="A0A388LUF8"/>
<evidence type="ECO:0000256" key="2">
    <source>
        <dbReference type="SAM" id="Coils"/>
    </source>
</evidence>
<keyword evidence="1" id="KW-0863">Zinc-finger</keyword>
<protein>
    <recommendedName>
        <fullName evidence="4">CCHC-type domain-containing protein</fullName>
    </recommendedName>
</protein>
<dbReference type="Gramene" id="GBG85954">
    <property type="protein sequence ID" value="GBG85954"/>
    <property type="gene ID" value="CBR_g40766"/>
</dbReference>
<comment type="caution">
    <text evidence="5">The sequence shown here is derived from an EMBL/GenBank/DDBJ whole genome shotgun (WGS) entry which is preliminary data.</text>
</comment>
<dbReference type="OrthoDB" id="3863715at2759"/>
<keyword evidence="2" id="KW-0175">Coiled coil</keyword>
<keyword evidence="1" id="KW-0479">Metal-binding</keyword>
<evidence type="ECO:0000256" key="3">
    <source>
        <dbReference type="SAM" id="MobiDB-lite"/>
    </source>
</evidence>
<dbReference type="GO" id="GO:0008270">
    <property type="term" value="F:zinc ion binding"/>
    <property type="evidence" value="ECO:0007669"/>
    <property type="project" value="UniProtKB-KW"/>
</dbReference>
<sequence>MVASSFTCSVAAMAASNSKCFNCGGEGHFARECPSTRSAPSTQGNNSTGGQVAPRFWAPRWQPDDSNEECEFLRQLISEKEKEHLRRKELKERRRFDEMIKQEIERNSEALEALVMSKIGRQYLAAKEEARVEESRVPLFRTPRSAPRDRGVSDYADKGLEEIEDEIAKLYEIRERKSKGKEQLEGEGRRPFRQLVFRREGSVVDSPLPGESSRMGEARGRTKIAAGSGPDGFLA</sequence>
<dbReference type="Proteomes" id="UP000265515">
    <property type="component" value="Unassembled WGS sequence"/>
</dbReference>
<feature type="compositionally biased region" description="Polar residues" evidence="3">
    <location>
        <begin position="35"/>
        <end position="50"/>
    </location>
</feature>
<accession>A0A388LUF8</accession>
<organism evidence="5 6">
    <name type="scientific">Chara braunii</name>
    <name type="common">Braun's stonewort</name>
    <dbReference type="NCBI Taxonomy" id="69332"/>
    <lineage>
        <taxon>Eukaryota</taxon>
        <taxon>Viridiplantae</taxon>
        <taxon>Streptophyta</taxon>
        <taxon>Charophyceae</taxon>
        <taxon>Charales</taxon>
        <taxon>Characeae</taxon>
        <taxon>Chara</taxon>
    </lineage>
</organism>
<dbReference type="GO" id="GO:0003676">
    <property type="term" value="F:nucleic acid binding"/>
    <property type="evidence" value="ECO:0007669"/>
    <property type="project" value="InterPro"/>
</dbReference>
<proteinExistence type="predicted"/>
<evidence type="ECO:0000256" key="1">
    <source>
        <dbReference type="PROSITE-ProRule" id="PRU00047"/>
    </source>
</evidence>
<dbReference type="Gene3D" id="4.10.60.10">
    <property type="entry name" value="Zinc finger, CCHC-type"/>
    <property type="match status" value="1"/>
</dbReference>
<dbReference type="InterPro" id="IPR001878">
    <property type="entry name" value="Znf_CCHC"/>
</dbReference>
<feature type="domain" description="CCHC-type" evidence="4">
    <location>
        <begin position="19"/>
        <end position="35"/>
    </location>
</feature>
<dbReference type="EMBL" id="BFEA01000541">
    <property type="protein sequence ID" value="GBG85954.1"/>
    <property type="molecule type" value="Genomic_DNA"/>
</dbReference>
<evidence type="ECO:0000313" key="5">
    <source>
        <dbReference type="EMBL" id="GBG85954.1"/>
    </source>
</evidence>
<feature type="region of interest" description="Disordered" evidence="3">
    <location>
        <begin position="203"/>
        <end position="235"/>
    </location>
</feature>